<evidence type="ECO:0000256" key="8">
    <source>
        <dbReference type="ARBA" id="ARBA00022989"/>
    </source>
</evidence>
<dbReference type="InParanoid" id="A0A068TX14"/>
<dbReference type="PANTHER" id="PTHR48007">
    <property type="entry name" value="LEUCINE-RICH REPEAT RECEPTOR-LIKE PROTEIN KINASE PXC1"/>
    <property type="match status" value="1"/>
</dbReference>
<dbReference type="PROSITE" id="PS50011">
    <property type="entry name" value="PROTEIN_KINASE_DOM"/>
    <property type="match status" value="2"/>
</dbReference>
<feature type="domain" description="Protein kinase" evidence="11">
    <location>
        <begin position="351"/>
        <end position="615"/>
    </location>
</feature>
<dbReference type="GO" id="GO:0005524">
    <property type="term" value="F:ATP binding"/>
    <property type="evidence" value="ECO:0007669"/>
    <property type="project" value="UniProtKB-KW"/>
</dbReference>
<dbReference type="PROSITE" id="PS51450">
    <property type="entry name" value="LRR"/>
    <property type="match status" value="1"/>
</dbReference>
<keyword evidence="7" id="KW-0067">ATP-binding</keyword>
<evidence type="ECO:0000313" key="12">
    <source>
        <dbReference type="EMBL" id="CDP00835.1"/>
    </source>
</evidence>
<dbReference type="GO" id="GO:0016020">
    <property type="term" value="C:membrane"/>
    <property type="evidence" value="ECO:0007669"/>
    <property type="project" value="UniProtKB-SubCell"/>
</dbReference>
<dbReference type="SUPFAM" id="SSF52058">
    <property type="entry name" value="L domain-like"/>
    <property type="match status" value="1"/>
</dbReference>
<dbReference type="OMA" id="TWVIRSR"/>
<evidence type="ECO:0000256" key="9">
    <source>
        <dbReference type="ARBA" id="ARBA00023136"/>
    </source>
</evidence>
<dbReference type="Gene3D" id="3.30.200.20">
    <property type="entry name" value="Phosphorylase Kinase, domain 1"/>
    <property type="match status" value="2"/>
</dbReference>
<reference evidence="13" key="1">
    <citation type="journal article" date="2014" name="Science">
        <title>The coffee genome provides insight into the convergent evolution of caffeine biosynthesis.</title>
        <authorList>
            <person name="Denoeud F."/>
            <person name="Carretero-Paulet L."/>
            <person name="Dereeper A."/>
            <person name="Droc G."/>
            <person name="Guyot R."/>
            <person name="Pietrella M."/>
            <person name="Zheng C."/>
            <person name="Alberti A."/>
            <person name="Anthony F."/>
            <person name="Aprea G."/>
            <person name="Aury J.M."/>
            <person name="Bento P."/>
            <person name="Bernard M."/>
            <person name="Bocs S."/>
            <person name="Campa C."/>
            <person name="Cenci A."/>
            <person name="Combes M.C."/>
            <person name="Crouzillat D."/>
            <person name="Da Silva C."/>
            <person name="Daddiego L."/>
            <person name="De Bellis F."/>
            <person name="Dussert S."/>
            <person name="Garsmeur O."/>
            <person name="Gayraud T."/>
            <person name="Guignon V."/>
            <person name="Jahn K."/>
            <person name="Jamilloux V."/>
            <person name="Joet T."/>
            <person name="Labadie K."/>
            <person name="Lan T."/>
            <person name="Leclercq J."/>
            <person name="Lepelley M."/>
            <person name="Leroy T."/>
            <person name="Li L.T."/>
            <person name="Librado P."/>
            <person name="Lopez L."/>
            <person name="Munoz A."/>
            <person name="Noel B."/>
            <person name="Pallavicini A."/>
            <person name="Perrotta G."/>
            <person name="Poncet V."/>
            <person name="Pot D."/>
            <person name="Priyono X."/>
            <person name="Rigoreau M."/>
            <person name="Rouard M."/>
            <person name="Rozas J."/>
            <person name="Tranchant-Dubreuil C."/>
            <person name="VanBuren R."/>
            <person name="Zhang Q."/>
            <person name="Andrade A.C."/>
            <person name="Argout X."/>
            <person name="Bertrand B."/>
            <person name="de Kochko A."/>
            <person name="Graziosi G."/>
            <person name="Henry R.J."/>
            <person name="Jayarama X."/>
            <person name="Ming R."/>
            <person name="Nagai C."/>
            <person name="Rounsley S."/>
            <person name="Sankoff D."/>
            <person name="Giuliano G."/>
            <person name="Albert V.A."/>
            <person name="Wincker P."/>
            <person name="Lashermes P."/>
        </authorList>
    </citation>
    <scope>NUCLEOTIDE SEQUENCE [LARGE SCALE GENOMIC DNA]</scope>
    <source>
        <strain evidence="13">cv. DH200-94</strain>
    </source>
</reference>
<evidence type="ECO:0000259" key="11">
    <source>
        <dbReference type="PROSITE" id="PS50011"/>
    </source>
</evidence>
<keyword evidence="2" id="KW-0433">Leucine-rich repeat</keyword>
<dbReference type="InterPro" id="IPR001245">
    <property type="entry name" value="Ser-Thr/Tyr_kinase_cat_dom"/>
</dbReference>
<evidence type="ECO:0000256" key="1">
    <source>
        <dbReference type="ARBA" id="ARBA00004370"/>
    </source>
</evidence>
<sequence>MVHYHHLLPIFLAIFFPFISTIFSDLAADRAALLRLRSSTRGRTLRWNATSPSPCRWEGVTCNTAINRVVSLRLPGGGLVGQIPENTIGSLTELRNLSLRRNALSGPIPSDLGSCTELQYLYLQENRFSGDIPDGLFGLTNLSRINLARNNFSGDISANFNSLTNLRALNLENNRFSGSLPELNSLSNLRDVNVSFNNLSGPIPSRLKGFSSGSFLGTLLCDGPLPSCPNHGGSKLSGGAIAGIVVGSVFGLFLALLIIFILWRKCRNREVSGQNERSPIPPSPVKPPEYDFTSPRPYIPREDHGSSNGFSGRIVVNEIPGRATRNVENGDGGLVFVGDSAQMFSLDELLRASAEVLGKGIVGTTYKAYVETGDEVVVKRVKNVCVSEKEYTDRIEVLGAMEHENLVPVRGYFYGKEEKLIIFESMPMGSLHSILHGSDRAAMTWVIRCRIAFGTASGIEYLHSLGSSSSHGNIKSSNIFLKQYYDACVSEYCITSLVSPIPTSDLIGYKAPEVVDSRKVSQKADVYSFGVLLLELLTGKQPRNALQEEGIDLPRWVKSVVKERWSIEVFDPELLRHQNFEEQMVQLLNLAISCTSQHPDRRPSMHEITMQIKNISGLPVDFGTTYKTKLELKGIKKTVAVKRLKFDKLPELKFRDKIEELGKMARENLLSVRAYSCADNERLLIYDYVFMGSLASFLHGNPFKSGTGVAAKTPLNWEERCTIAYGVAHAFAYIHARGSNVCHGNLRSSNVMLTDSFDARFLTFA</sequence>
<dbReference type="Pfam" id="PF07714">
    <property type="entry name" value="PK_Tyr_Ser-Thr"/>
    <property type="match status" value="2"/>
</dbReference>
<proteinExistence type="predicted"/>
<dbReference type="InterPro" id="IPR046959">
    <property type="entry name" value="PRK1-6/SRF4-like"/>
</dbReference>
<dbReference type="Gene3D" id="3.80.10.10">
    <property type="entry name" value="Ribonuclease Inhibitor"/>
    <property type="match status" value="2"/>
</dbReference>
<dbReference type="InterPro" id="IPR000719">
    <property type="entry name" value="Prot_kinase_dom"/>
</dbReference>
<evidence type="ECO:0000256" key="4">
    <source>
        <dbReference type="ARBA" id="ARBA00022729"/>
    </source>
</evidence>
<dbReference type="SUPFAM" id="SSF56112">
    <property type="entry name" value="Protein kinase-like (PK-like)"/>
    <property type="match status" value="2"/>
</dbReference>
<dbReference type="PANTHER" id="PTHR48007:SF4">
    <property type="entry name" value="LEUCINE-RICH REPEAT RECEPTOR-LIKE PROTEIN KINASE PXC1"/>
    <property type="match status" value="1"/>
</dbReference>
<evidence type="ECO:0000256" key="2">
    <source>
        <dbReference type="ARBA" id="ARBA00022614"/>
    </source>
</evidence>
<dbReference type="Proteomes" id="UP000295252">
    <property type="component" value="Chromosome III"/>
</dbReference>
<dbReference type="InterPro" id="IPR011009">
    <property type="entry name" value="Kinase-like_dom_sf"/>
</dbReference>
<evidence type="ECO:0000256" key="6">
    <source>
        <dbReference type="ARBA" id="ARBA00022741"/>
    </source>
</evidence>
<comment type="subcellular location">
    <subcellularLocation>
        <location evidence="1">Membrane</location>
    </subcellularLocation>
</comment>
<accession>A0A068TX14</accession>
<feature type="transmembrane region" description="Helical" evidence="10">
    <location>
        <begin position="240"/>
        <end position="263"/>
    </location>
</feature>
<dbReference type="InterPro" id="IPR013210">
    <property type="entry name" value="LRR_N_plant-typ"/>
</dbReference>
<dbReference type="EMBL" id="HG739089">
    <property type="protein sequence ID" value="CDP00835.1"/>
    <property type="molecule type" value="Genomic_DNA"/>
</dbReference>
<dbReference type="Pfam" id="PF00560">
    <property type="entry name" value="LRR_1"/>
    <property type="match status" value="2"/>
</dbReference>
<organism evidence="12 13">
    <name type="scientific">Coffea canephora</name>
    <name type="common">Robusta coffee</name>
    <dbReference type="NCBI Taxonomy" id="49390"/>
    <lineage>
        <taxon>Eukaryota</taxon>
        <taxon>Viridiplantae</taxon>
        <taxon>Streptophyta</taxon>
        <taxon>Embryophyta</taxon>
        <taxon>Tracheophyta</taxon>
        <taxon>Spermatophyta</taxon>
        <taxon>Magnoliopsida</taxon>
        <taxon>eudicotyledons</taxon>
        <taxon>Gunneridae</taxon>
        <taxon>Pentapetalae</taxon>
        <taxon>asterids</taxon>
        <taxon>lamiids</taxon>
        <taxon>Gentianales</taxon>
        <taxon>Rubiaceae</taxon>
        <taxon>Ixoroideae</taxon>
        <taxon>Gardenieae complex</taxon>
        <taxon>Bertiereae - Coffeeae clade</taxon>
        <taxon>Coffeeae</taxon>
        <taxon>Coffea</taxon>
    </lineage>
</organism>
<protein>
    <recommendedName>
        <fullName evidence="11">Protein kinase domain-containing protein</fullName>
    </recommendedName>
</protein>
<dbReference type="InterPro" id="IPR032675">
    <property type="entry name" value="LRR_dom_sf"/>
</dbReference>
<evidence type="ECO:0000313" key="13">
    <source>
        <dbReference type="Proteomes" id="UP000295252"/>
    </source>
</evidence>
<dbReference type="FunFam" id="3.80.10.10:FF:000234">
    <property type="entry name" value="Probable inactive receptor kinase RLK902"/>
    <property type="match status" value="1"/>
</dbReference>
<dbReference type="GO" id="GO:0004672">
    <property type="term" value="F:protein kinase activity"/>
    <property type="evidence" value="ECO:0007669"/>
    <property type="project" value="InterPro"/>
</dbReference>
<dbReference type="Gene3D" id="1.10.510.10">
    <property type="entry name" value="Transferase(Phosphotransferase) domain 1"/>
    <property type="match status" value="2"/>
</dbReference>
<keyword evidence="6" id="KW-0547">Nucleotide-binding</keyword>
<dbReference type="OrthoDB" id="283575at2759"/>
<evidence type="ECO:0000256" key="10">
    <source>
        <dbReference type="SAM" id="Phobius"/>
    </source>
</evidence>
<keyword evidence="3 10" id="KW-0812">Transmembrane</keyword>
<dbReference type="STRING" id="49390.A0A068TX14"/>
<dbReference type="InterPro" id="IPR001611">
    <property type="entry name" value="Leu-rich_rpt"/>
</dbReference>
<dbReference type="AlphaFoldDB" id="A0A068TX14"/>
<feature type="domain" description="Protein kinase" evidence="11">
    <location>
        <begin position="611"/>
        <end position="765"/>
    </location>
</feature>
<keyword evidence="5" id="KW-0677">Repeat</keyword>
<keyword evidence="13" id="KW-1185">Reference proteome</keyword>
<evidence type="ECO:0000256" key="5">
    <source>
        <dbReference type="ARBA" id="ARBA00022737"/>
    </source>
</evidence>
<keyword evidence="8 10" id="KW-1133">Transmembrane helix</keyword>
<feature type="transmembrane region" description="Helical" evidence="10">
    <location>
        <begin position="6"/>
        <end position="28"/>
    </location>
</feature>
<name>A0A068TX14_COFCA</name>
<gene>
    <name evidence="12" type="ORF">GSCOC_T00032937001</name>
</gene>
<dbReference type="PhylomeDB" id="A0A068TX14"/>
<keyword evidence="4" id="KW-0732">Signal</keyword>
<dbReference type="Pfam" id="PF08263">
    <property type="entry name" value="LRRNT_2"/>
    <property type="match status" value="1"/>
</dbReference>
<evidence type="ECO:0000256" key="3">
    <source>
        <dbReference type="ARBA" id="ARBA00022692"/>
    </source>
</evidence>
<dbReference type="Gramene" id="CDP00835">
    <property type="protein sequence ID" value="CDP00835"/>
    <property type="gene ID" value="GSCOC_T00032937001"/>
</dbReference>
<dbReference type="FunFam" id="1.10.510.10:FF:000095">
    <property type="entry name" value="protein STRUBBELIG-RECEPTOR FAMILY 8"/>
    <property type="match status" value="1"/>
</dbReference>
<dbReference type="Pfam" id="PF13855">
    <property type="entry name" value="LRR_8"/>
    <property type="match status" value="1"/>
</dbReference>
<evidence type="ECO:0000256" key="7">
    <source>
        <dbReference type="ARBA" id="ARBA00022840"/>
    </source>
</evidence>
<keyword evidence="9 10" id="KW-0472">Membrane</keyword>